<dbReference type="GO" id="GO:0007156">
    <property type="term" value="P:homophilic cell adhesion via plasma membrane adhesion molecules"/>
    <property type="evidence" value="ECO:0007669"/>
    <property type="project" value="TreeGrafter"/>
</dbReference>
<organism evidence="4 5">
    <name type="scientific">Scleropages formosus</name>
    <name type="common">Asian bonytongue</name>
    <name type="synonym">Osteoglossum formosum</name>
    <dbReference type="NCBI Taxonomy" id="113540"/>
    <lineage>
        <taxon>Eukaryota</taxon>
        <taxon>Metazoa</taxon>
        <taxon>Chordata</taxon>
        <taxon>Craniata</taxon>
        <taxon>Vertebrata</taxon>
        <taxon>Euteleostomi</taxon>
        <taxon>Actinopterygii</taxon>
        <taxon>Neopterygii</taxon>
        <taxon>Teleostei</taxon>
        <taxon>Osteoglossocephala</taxon>
        <taxon>Osteoglossomorpha</taxon>
        <taxon>Osteoglossiformes</taxon>
        <taxon>Osteoglossidae</taxon>
        <taxon>Scleropages</taxon>
    </lineage>
</organism>
<accession>A0A0P7VAB5</accession>
<evidence type="ECO:0000313" key="5">
    <source>
        <dbReference type="Proteomes" id="UP000034805"/>
    </source>
</evidence>
<dbReference type="Proteomes" id="UP000034805">
    <property type="component" value="Unassembled WGS sequence"/>
</dbReference>
<keyword evidence="1" id="KW-0393">Immunoglobulin domain</keyword>
<dbReference type="SMART" id="SM00409">
    <property type="entry name" value="IG"/>
    <property type="match status" value="2"/>
</dbReference>
<evidence type="ECO:0000313" key="4">
    <source>
        <dbReference type="EMBL" id="KPP79204.1"/>
    </source>
</evidence>
<feature type="domain" description="Ig-like" evidence="3">
    <location>
        <begin position="188"/>
        <end position="267"/>
    </location>
</feature>
<dbReference type="PANTHER" id="PTHR10075">
    <property type="entry name" value="BASIGIN RELATED"/>
    <property type="match status" value="1"/>
</dbReference>
<protein>
    <recommendedName>
        <fullName evidence="3">Ig-like domain-containing protein</fullName>
    </recommendedName>
</protein>
<dbReference type="GO" id="GO:0030424">
    <property type="term" value="C:axon"/>
    <property type="evidence" value="ECO:0007669"/>
    <property type="project" value="TreeGrafter"/>
</dbReference>
<gene>
    <name evidence="4" type="ORF">Z043_101230</name>
</gene>
<dbReference type="SUPFAM" id="SSF48726">
    <property type="entry name" value="Immunoglobulin"/>
    <property type="match status" value="2"/>
</dbReference>
<dbReference type="GO" id="GO:0005886">
    <property type="term" value="C:plasma membrane"/>
    <property type="evidence" value="ECO:0007669"/>
    <property type="project" value="TreeGrafter"/>
</dbReference>
<evidence type="ECO:0000259" key="3">
    <source>
        <dbReference type="PROSITE" id="PS50835"/>
    </source>
</evidence>
<dbReference type="FunFam" id="2.60.40.10:FF:000026">
    <property type="entry name" value="roundabout homolog 2 isoform X1"/>
    <property type="match status" value="2"/>
</dbReference>
<evidence type="ECO:0000256" key="1">
    <source>
        <dbReference type="ARBA" id="ARBA00023319"/>
    </source>
</evidence>
<dbReference type="GO" id="GO:0070593">
    <property type="term" value="P:dendrite self-avoidance"/>
    <property type="evidence" value="ECO:0007669"/>
    <property type="project" value="TreeGrafter"/>
</dbReference>
<feature type="domain" description="Ig-like" evidence="3">
    <location>
        <begin position="272"/>
        <end position="368"/>
    </location>
</feature>
<reference evidence="4 5" key="1">
    <citation type="submission" date="2015-08" db="EMBL/GenBank/DDBJ databases">
        <title>The genome of the Asian arowana (Scleropages formosus).</title>
        <authorList>
            <person name="Tan M.H."/>
            <person name="Gan H.M."/>
            <person name="Croft L.J."/>
            <person name="Austin C.M."/>
        </authorList>
    </citation>
    <scope>NUCLEOTIDE SEQUENCE [LARGE SCALE GENOMIC DNA]</scope>
    <source>
        <strain evidence="4">Aro1</strain>
    </source>
</reference>
<feature type="region of interest" description="Disordered" evidence="2">
    <location>
        <begin position="1"/>
        <end position="32"/>
    </location>
</feature>
<feature type="compositionally biased region" description="Basic and acidic residues" evidence="2">
    <location>
        <begin position="1"/>
        <end position="13"/>
    </location>
</feature>
<dbReference type="CDD" id="cd07693">
    <property type="entry name" value="IgC_1_Robo"/>
    <property type="match status" value="1"/>
</dbReference>
<sequence length="504" mass="55002">MKDSHRADRRELRSAAQNGQADKSACSRGPPEGAVLQFLPFSSPPADPTNAPTTLSLVPHRGALCPKVRLEEHEKVSAPAPLSVCPWAAPRTGMMPSSAWRIAVLLLACARVCSALSGKDSCDMVVFAEIRWTSCPNVLLTPPSPALVYGSIDSPTPESFSGARFTARCLPEFLQVLGSRLRQEDSPPRIVEHPSDLIVSKGEPATLNCKAEGRPAPTVEWYKDGERVETDRDNPRSHRMLLPSGSLFFLRIVHGRRSKPDDGSYVCEDSPPRIVEHPSDLIVSKGEPATLNCKAEGRPAPTVEWYKDGERVETDRDNPRSHRMLLPSGSLFFLRIVHGRRSKPDDGSYVCVARNYLGEAVSRNASLEVAPLNLRWCCSMCKVSRLMLRWPVVPFPGIPTYQSGLMSNGPSVCPSAVLVVAEGTPTAVAALRDTESPPASLADLVPSMNDAWEGRQGSLLFYLGDPVDSGDRPLFAWWGAISSQSAATIDSPRESNPVRLWRRG</sequence>
<dbReference type="PROSITE" id="PS50835">
    <property type="entry name" value="IG_LIKE"/>
    <property type="match status" value="2"/>
</dbReference>
<dbReference type="InterPro" id="IPR003598">
    <property type="entry name" value="Ig_sub2"/>
</dbReference>
<comment type="caution">
    <text evidence="4">The sequence shown here is derived from an EMBL/GenBank/DDBJ whole genome shotgun (WGS) entry which is preliminary data.</text>
</comment>
<name>A0A0P7VAB5_SCLFO</name>
<dbReference type="InterPro" id="IPR013783">
    <property type="entry name" value="Ig-like_fold"/>
</dbReference>
<dbReference type="PANTHER" id="PTHR10075:SF37">
    <property type="entry name" value="ROUNDABOUT HOMOLOG 3"/>
    <property type="match status" value="1"/>
</dbReference>
<dbReference type="InterPro" id="IPR036179">
    <property type="entry name" value="Ig-like_dom_sf"/>
</dbReference>
<dbReference type="InterPro" id="IPR007110">
    <property type="entry name" value="Ig-like_dom"/>
</dbReference>
<dbReference type="Pfam" id="PF13927">
    <property type="entry name" value="Ig_3"/>
    <property type="match status" value="2"/>
</dbReference>
<evidence type="ECO:0000256" key="2">
    <source>
        <dbReference type="SAM" id="MobiDB-lite"/>
    </source>
</evidence>
<dbReference type="GO" id="GO:0007411">
    <property type="term" value="P:axon guidance"/>
    <property type="evidence" value="ECO:0007669"/>
    <property type="project" value="TreeGrafter"/>
</dbReference>
<proteinExistence type="predicted"/>
<dbReference type="SMART" id="SM00408">
    <property type="entry name" value="IGc2"/>
    <property type="match status" value="2"/>
</dbReference>
<dbReference type="AlphaFoldDB" id="A0A0P7VAB5"/>
<dbReference type="EMBL" id="JARO02000261">
    <property type="protein sequence ID" value="KPP79204.1"/>
    <property type="molecule type" value="Genomic_DNA"/>
</dbReference>
<dbReference type="Gene3D" id="2.60.40.10">
    <property type="entry name" value="Immunoglobulins"/>
    <property type="match status" value="2"/>
</dbReference>
<dbReference type="GO" id="GO:0098632">
    <property type="term" value="F:cell-cell adhesion mediator activity"/>
    <property type="evidence" value="ECO:0007669"/>
    <property type="project" value="TreeGrafter"/>
</dbReference>
<dbReference type="InterPro" id="IPR003599">
    <property type="entry name" value="Ig_sub"/>
</dbReference>